<dbReference type="OrthoDB" id="8089803at2"/>
<dbReference type="RefSeq" id="WP_126075270.1">
    <property type="nucleotide sequence ID" value="NZ_CP051166.1"/>
</dbReference>
<dbReference type="AlphaFoldDB" id="A0A430HKK7"/>
<dbReference type="Proteomes" id="UP000278085">
    <property type="component" value="Unassembled WGS sequence"/>
</dbReference>
<accession>A0A430HKK7</accession>
<evidence type="ECO:0000313" key="2">
    <source>
        <dbReference type="Proteomes" id="UP000278085"/>
    </source>
</evidence>
<keyword evidence="2" id="KW-1185">Reference proteome</keyword>
<dbReference type="EMBL" id="RXLQ01000008">
    <property type="protein sequence ID" value="RSZ58066.1"/>
    <property type="molecule type" value="Genomic_DNA"/>
</dbReference>
<protein>
    <recommendedName>
        <fullName evidence="3">TIGR02270 family protein</fullName>
    </recommendedName>
</protein>
<evidence type="ECO:0000313" key="1">
    <source>
        <dbReference type="EMBL" id="RSZ58066.1"/>
    </source>
</evidence>
<proteinExistence type="predicted"/>
<gene>
    <name evidence="1" type="ORF">EJB06_17385</name>
</gene>
<evidence type="ECO:0008006" key="3">
    <source>
        <dbReference type="Google" id="ProtNLM"/>
    </source>
</evidence>
<sequence>MRSDSPGSPSSTGIAVVVRRHIEEAATRWWRRDSAYVDNPRTRFQVLVGYDETIDAHLDGMQVAGQFGMDLIDRALAVQAPDLSADIFAALALAYLSDDDVIVARMFAKVEHLPGAAWSLEGVFAWLDTRRVSAAVEAQLAASDSRYRDAALAQCHTHRLSGGVHLAKILDGSSLDLVARALRTAGECGRVDLLPSVLDWLEPGRESSSAIRFWAAWAATLLGGFNDAVAGELQTIVEQGGSNQRAALRQLCLSLPRPQLLAYLQKLSPSAMSPNLLIEAIGWSGDASFAPWLLEQMRIPPRAAMAAEAFRLITGFDCDQDQGDASLAPPDDIPVPRAGEAEYPYPDIAKVSAWWHTYAAHFSGHSRLFLGMPLGVDLLTKVFRRGEQAHRELAAFHWVLLRPGSTLLPSRAHSAIQWRRLLQLKESSS</sequence>
<organism evidence="1 2">
    <name type="scientific">Massilia atriviolacea</name>
    <dbReference type="NCBI Taxonomy" id="2495579"/>
    <lineage>
        <taxon>Bacteria</taxon>
        <taxon>Pseudomonadati</taxon>
        <taxon>Pseudomonadota</taxon>
        <taxon>Betaproteobacteria</taxon>
        <taxon>Burkholderiales</taxon>
        <taxon>Oxalobacteraceae</taxon>
        <taxon>Telluria group</taxon>
        <taxon>Massilia</taxon>
    </lineage>
</organism>
<comment type="caution">
    <text evidence="1">The sequence shown here is derived from an EMBL/GenBank/DDBJ whole genome shotgun (WGS) entry which is preliminary data.</text>
</comment>
<reference evidence="1 2" key="1">
    <citation type="submission" date="2018-12" db="EMBL/GenBank/DDBJ databases">
        <authorList>
            <person name="Yang E."/>
        </authorList>
    </citation>
    <scope>NUCLEOTIDE SEQUENCE [LARGE SCALE GENOMIC DNA]</scope>
    <source>
        <strain evidence="1 2">SOD</strain>
    </source>
</reference>
<name>A0A430HKK7_9BURK</name>